<dbReference type="SUPFAM" id="SSF56281">
    <property type="entry name" value="Metallo-hydrolase/oxidoreductase"/>
    <property type="match status" value="1"/>
</dbReference>
<dbReference type="GO" id="GO:0004521">
    <property type="term" value="F:RNA endonuclease activity"/>
    <property type="evidence" value="ECO:0007669"/>
    <property type="project" value="TreeGrafter"/>
</dbReference>
<dbReference type="RefSeq" id="WP_188625340.1">
    <property type="nucleotide sequence ID" value="NZ_BMIL01000002.1"/>
</dbReference>
<dbReference type="AlphaFoldDB" id="A0A916U0N7"/>
<evidence type="ECO:0000256" key="1">
    <source>
        <dbReference type="ARBA" id="ARBA00022801"/>
    </source>
</evidence>
<dbReference type="InterPro" id="IPR011108">
    <property type="entry name" value="RMMBL"/>
</dbReference>
<dbReference type="Pfam" id="PF07521">
    <property type="entry name" value="RMMBL"/>
    <property type="match status" value="1"/>
</dbReference>
<gene>
    <name evidence="4" type="ORF">GCM10011387_05790</name>
</gene>
<reference evidence="4" key="2">
    <citation type="submission" date="2020-09" db="EMBL/GenBank/DDBJ databases">
        <authorList>
            <person name="Sun Q."/>
            <person name="Zhou Y."/>
        </authorList>
    </citation>
    <scope>NUCLEOTIDE SEQUENCE</scope>
    <source>
        <strain evidence="4">CGMCC 1.15343</strain>
    </source>
</reference>
<evidence type="ECO:0000313" key="5">
    <source>
        <dbReference type="Proteomes" id="UP000651668"/>
    </source>
</evidence>
<dbReference type="InterPro" id="IPR001279">
    <property type="entry name" value="Metallo-B-lactamas"/>
</dbReference>
<dbReference type="GO" id="GO:0016787">
    <property type="term" value="F:hydrolase activity"/>
    <property type="evidence" value="ECO:0007669"/>
    <property type="project" value="UniProtKB-KW"/>
</dbReference>
<organism evidence="4 5">
    <name type="scientific">Pedobacter quisquiliarum</name>
    <dbReference type="NCBI Taxonomy" id="1834438"/>
    <lineage>
        <taxon>Bacteria</taxon>
        <taxon>Pseudomonadati</taxon>
        <taxon>Bacteroidota</taxon>
        <taxon>Sphingobacteriia</taxon>
        <taxon>Sphingobacteriales</taxon>
        <taxon>Sphingobacteriaceae</taxon>
        <taxon>Pedobacter</taxon>
    </lineage>
</organism>
<comment type="caution">
    <text evidence="4">The sequence shown here is derived from an EMBL/GenBank/DDBJ whole genome shotgun (WGS) entry which is preliminary data.</text>
</comment>
<dbReference type="PANTHER" id="PTHR11203">
    <property type="entry name" value="CLEAVAGE AND POLYADENYLATION SPECIFICITY FACTOR FAMILY MEMBER"/>
    <property type="match status" value="1"/>
</dbReference>
<dbReference type="Pfam" id="PF10996">
    <property type="entry name" value="Beta-Casp"/>
    <property type="match status" value="1"/>
</dbReference>
<dbReference type="Pfam" id="PF00753">
    <property type="entry name" value="Lactamase_B"/>
    <property type="match status" value="1"/>
</dbReference>
<dbReference type="Gene3D" id="3.60.15.10">
    <property type="entry name" value="Ribonuclease Z/Hydroxyacylglutathione hydrolase-like"/>
    <property type="match status" value="1"/>
</dbReference>
<evidence type="ECO:0000259" key="3">
    <source>
        <dbReference type="SMART" id="SM01027"/>
    </source>
</evidence>
<dbReference type="EMBL" id="BMIL01000002">
    <property type="protein sequence ID" value="GGC55069.1"/>
    <property type="molecule type" value="Genomic_DNA"/>
</dbReference>
<dbReference type="Gene3D" id="3.40.50.10890">
    <property type="match status" value="1"/>
</dbReference>
<accession>A0A916U0N7</accession>
<dbReference type="PANTHER" id="PTHR11203:SF37">
    <property type="entry name" value="INTEGRATOR COMPLEX SUBUNIT 11"/>
    <property type="match status" value="1"/>
</dbReference>
<evidence type="ECO:0000313" key="4">
    <source>
        <dbReference type="EMBL" id="GGC55069.1"/>
    </source>
</evidence>
<dbReference type="SMART" id="SM01027">
    <property type="entry name" value="Beta-Casp"/>
    <property type="match status" value="1"/>
</dbReference>
<proteinExistence type="predicted"/>
<dbReference type="InterPro" id="IPR022712">
    <property type="entry name" value="Beta_Casp"/>
</dbReference>
<protein>
    <submittedName>
        <fullName evidence="4">MBL fold hydrolase</fullName>
    </submittedName>
</protein>
<name>A0A916U0N7_9SPHI</name>
<dbReference type="SMART" id="SM00849">
    <property type="entry name" value="Lactamase_B"/>
    <property type="match status" value="1"/>
</dbReference>
<dbReference type="CDD" id="cd16295">
    <property type="entry name" value="TTHA0252-CPSF-like_MBL-fold"/>
    <property type="match status" value="1"/>
</dbReference>
<keyword evidence="1 4" id="KW-0378">Hydrolase</keyword>
<feature type="domain" description="Metallo-beta-lactamase" evidence="2">
    <location>
        <begin position="13"/>
        <end position="241"/>
    </location>
</feature>
<keyword evidence="5" id="KW-1185">Reference proteome</keyword>
<dbReference type="InterPro" id="IPR050698">
    <property type="entry name" value="MBL"/>
</dbReference>
<reference evidence="4" key="1">
    <citation type="journal article" date="2014" name="Int. J. Syst. Evol. Microbiol.">
        <title>Complete genome sequence of Corynebacterium casei LMG S-19264T (=DSM 44701T), isolated from a smear-ripened cheese.</title>
        <authorList>
            <consortium name="US DOE Joint Genome Institute (JGI-PGF)"/>
            <person name="Walter F."/>
            <person name="Albersmeier A."/>
            <person name="Kalinowski J."/>
            <person name="Ruckert C."/>
        </authorList>
    </citation>
    <scope>NUCLEOTIDE SEQUENCE</scope>
    <source>
        <strain evidence="4">CGMCC 1.15343</strain>
    </source>
</reference>
<dbReference type="InterPro" id="IPR036866">
    <property type="entry name" value="RibonucZ/Hydroxyglut_hydro"/>
</dbReference>
<sequence>MKITFHGAARAVTGSKHLITLTNGTQVLLDCGLFQGMGEVTDKLNGYFGFNPEKIDYMVLSHAHIDHVGLLPRLAKEGFDGNIYATAATMDLARILLMDSSKIQAQDAEYLSASGKSDDGDDALYNEDDVIKALGQFKVVDYNEEVEIDPRIRIMLTDAGHVIGSAAVHLTIIDDGKEYKITFSGDVGRYSDLLLKSPQTFPQADYIIMESTYGDSLHKDLEPVENRLLEIINNTCVIRGGKVVIPAFSVGRTQELLYALNSLELKHKLPDVAYYVDSPLSLQATTVIKNHPEVYNNGVKEVMKVDEDPFHFKGLKFIESVEESRALVDDPRPCVIISASGMADSGRVRHHIRNIITNQKNTILMVGYCEPKSLGGRLIAGQPVVEIFREEFTVAAEVLAVKSMSAHGDYEDLLHFLSCQDPAQVKKVFLVHGEYEVQQAFAKRIQEKGFASVEIPEYHQEFELE</sequence>
<dbReference type="Proteomes" id="UP000651668">
    <property type="component" value="Unassembled WGS sequence"/>
</dbReference>
<feature type="domain" description="Beta-Casp" evidence="3">
    <location>
        <begin position="253"/>
        <end position="378"/>
    </location>
</feature>
<evidence type="ECO:0000259" key="2">
    <source>
        <dbReference type="SMART" id="SM00849"/>
    </source>
</evidence>